<dbReference type="EMBL" id="CP132932">
    <property type="protein sequence ID" value="XCB25023.1"/>
    <property type="molecule type" value="Genomic_DNA"/>
</dbReference>
<dbReference type="NCBIfam" id="NF000832">
    <property type="entry name" value="PRK00070.3-2"/>
    <property type="match status" value="1"/>
</dbReference>
<comment type="function">
    <text evidence="8">Transfers the 4'-phosphopantetheine moiety from coenzyme A to a Ser of acyl-carrier-protein.</text>
</comment>
<reference evidence="10" key="1">
    <citation type="submission" date="2023-08" db="EMBL/GenBank/DDBJ databases">
        <authorList>
            <person name="Messyasz A."/>
            <person name="Mannisto M.K."/>
            <person name="Kerkhof L.J."/>
            <person name="Haggblom M."/>
        </authorList>
    </citation>
    <scope>NUCLEOTIDE SEQUENCE</scope>
    <source>
        <strain evidence="10">M8UP23</strain>
    </source>
</reference>
<dbReference type="AlphaFoldDB" id="A0AAU7Z7Z2"/>
<reference evidence="10" key="2">
    <citation type="journal article" date="2024" name="Environ. Microbiol.">
        <title>Genome analysis and description of Tunturibacter gen. nov. expands the diversity of Terriglobia in tundra soils.</title>
        <authorList>
            <person name="Messyasz A."/>
            <person name="Mannisto M.K."/>
            <person name="Kerkhof L.J."/>
            <person name="Haggblom M.M."/>
        </authorList>
    </citation>
    <scope>NUCLEOTIDE SEQUENCE</scope>
    <source>
        <strain evidence="10">M8UP23</strain>
    </source>
</reference>
<evidence type="ECO:0000313" key="10">
    <source>
        <dbReference type="EMBL" id="XCB25023.1"/>
    </source>
</evidence>
<dbReference type="GO" id="GO:0006633">
    <property type="term" value="P:fatty acid biosynthetic process"/>
    <property type="evidence" value="ECO:0007669"/>
    <property type="project" value="UniProtKB-UniRule"/>
</dbReference>
<keyword evidence="5 8" id="KW-0460">Magnesium</keyword>
<evidence type="ECO:0000256" key="7">
    <source>
        <dbReference type="ARBA" id="ARBA00023160"/>
    </source>
</evidence>
<protein>
    <recommendedName>
        <fullName evidence="8">Holo-[acyl-carrier-protein] synthase</fullName>
        <shortName evidence="8">Holo-ACP synthase</shortName>
        <ecNumber evidence="8">2.7.8.7</ecNumber>
    </recommendedName>
    <alternativeName>
        <fullName evidence="8">4'-phosphopantetheinyl transferase AcpS</fullName>
    </alternativeName>
</protein>
<dbReference type="RefSeq" id="WP_353068145.1">
    <property type="nucleotide sequence ID" value="NZ_CP132932.1"/>
</dbReference>
<keyword evidence="7 8" id="KW-0275">Fatty acid biosynthesis</keyword>
<evidence type="ECO:0000256" key="8">
    <source>
        <dbReference type="HAMAP-Rule" id="MF_00101"/>
    </source>
</evidence>
<feature type="domain" description="4'-phosphopantetheinyl transferase" evidence="9">
    <location>
        <begin position="4"/>
        <end position="104"/>
    </location>
</feature>
<dbReference type="InterPro" id="IPR002582">
    <property type="entry name" value="ACPS"/>
</dbReference>
<keyword evidence="4 8" id="KW-0276">Fatty acid metabolism</keyword>
<gene>
    <name evidence="8" type="primary">acpS</name>
    <name evidence="10" type="ORF">RBB75_11195</name>
</gene>
<dbReference type="HAMAP" id="MF_00101">
    <property type="entry name" value="AcpS"/>
    <property type="match status" value="1"/>
</dbReference>
<evidence type="ECO:0000256" key="6">
    <source>
        <dbReference type="ARBA" id="ARBA00023098"/>
    </source>
</evidence>
<keyword evidence="1 8" id="KW-0444">Lipid biosynthesis</keyword>
<evidence type="ECO:0000259" key="9">
    <source>
        <dbReference type="Pfam" id="PF01648"/>
    </source>
</evidence>
<keyword evidence="8" id="KW-0963">Cytoplasm</keyword>
<dbReference type="InterPro" id="IPR037143">
    <property type="entry name" value="4-PPantetheinyl_Trfase_dom_sf"/>
</dbReference>
<sequence>MVLGVGTDLIETRRIQESIDRYGERFLERIFTEGEIAYCVRKKKNAAESFSARFAAKEAGAKALGTGISRGVTWKELEVRREASGKPTLHLSGRAAELAKAMGVRRVQLSLTHSRELAMAVVVAED</sequence>
<keyword evidence="6 8" id="KW-0443">Lipid metabolism</keyword>
<feature type="binding site" evidence="8">
    <location>
        <position position="58"/>
    </location>
    <ligand>
        <name>Mg(2+)</name>
        <dbReference type="ChEBI" id="CHEBI:18420"/>
    </ligand>
</feature>
<dbReference type="InterPro" id="IPR004568">
    <property type="entry name" value="Ppantetheine-prot_Trfase_dom"/>
</dbReference>
<name>A0AAU7Z7Z2_9BACT</name>
<evidence type="ECO:0000256" key="2">
    <source>
        <dbReference type="ARBA" id="ARBA00022679"/>
    </source>
</evidence>
<comment type="subcellular location">
    <subcellularLocation>
        <location evidence="8">Cytoplasm</location>
    </subcellularLocation>
</comment>
<keyword evidence="2 8" id="KW-0808">Transferase</keyword>
<dbReference type="NCBIfam" id="TIGR00516">
    <property type="entry name" value="acpS"/>
    <property type="match status" value="1"/>
</dbReference>
<dbReference type="NCBIfam" id="TIGR00556">
    <property type="entry name" value="pantethn_trn"/>
    <property type="match status" value="1"/>
</dbReference>
<accession>A0AAU7Z7Z2</accession>
<dbReference type="InterPro" id="IPR008278">
    <property type="entry name" value="4-PPantetheinyl_Trfase_dom"/>
</dbReference>
<dbReference type="SUPFAM" id="SSF56214">
    <property type="entry name" value="4'-phosphopantetheinyl transferase"/>
    <property type="match status" value="1"/>
</dbReference>
<evidence type="ECO:0000256" key="1">
    <source>
        <dbReference type="ARBA" id="ARBA00022516"/>
    </source>
</evidence>
<keyword evidence="3 8" id="KW-0479">Metal-binding</keyword>
<feature type="binding site" evidence="8">
    <location>
        <position position="8"/>
    </location>
    <ligand>
        <name>Mg(2+)</name>
        <dbReference type="ChEBI" id="CHEBI:18420"/>
    </ligand>
</feature>
<dbReference type="GO" id="GO:0008897">
    <property type="term" value="F:holo-[acyl-carrier-protein] synthase activity"/>
    <property type="evidence" value="ECO:0007669"/>
    <property type="project" value="UniProtKB-UniRule"/>
</dbReference>
<comment type="similarity">
    <text evidence="8">Belongs to the P-Pant transferase superfamily. AcpS family.</text>
</comment>
<comment type="catalytic activity">
    <reaction evidence="8">
        <text>apo-[ACP] + CoA = holo-[ACP] + adenosine 3',5'-bisphosphate + H(+)</text>
        <dbReference type="Rhea" id="RHEA:12068"/>
        <dbReference type="Rhea" id="RHEA-COMP:9685"/>
        <dbReference type="Rhea" id="RHEA-COMP:9690"/>
        <dbReference type="ChEBI" id="CHEBI:15378"/>
        <dbReference type="ChEBI" id="CHEBI:29999"/>
        <dbReference type="ChEBI" id="CHEBI:57287"/>
        <dbReference type="ChEBI" id="CHEBI:58343"/>
        <dbReference type="ChEBI" id="CHEBI:64479"/>
        <dbReference type="EC" id="2.7.8.7"/>
    </reaction>
</comment>
<comment type="cofactor">
    <cofactor evidence="8">
        <name>Mg(2+)</name>
        <dbReference type="ChEBI" id="CHEBI:18420"/>
    </cofactor>
</comment>
<evidence type="ECO:0000256" key="4">
    <source>
        <dbReference type="ARBA" id="ARBA00022832"/>
    </source>
</evidence>
<evidence type="ECO:0000256" key="3">
    <source>
        <dbReference type="ARBA" id="ARBA00022723"/>
    </source>
</evidence>
<organism evidence="10">
    <name type="scientific">Tunturiibacter empetritectus</name>
    <dbReference type="NCBI Taxonomy" id="3069691"/>
    <lineage>
        <taxon>Bacteria</taxon>
        <taxon>Pseudomonadati</taxon>
        <taxon>Acidobacteriota</taxon>
        <taxon>Terriglobia</taxon>
        <taxon>Terriglobales</taxon>
        <taxon>Acidobacteriaceae</taxon>
        <taxon>Tunturiibacter</taxon>
    </lineage>
</organism>
<dbReference type="Gene3D" id="3.90.470.20">
    <property type="entry name" value="4'-phosphopantetheinyl transferase domain"/>
    <property type="match status" value="1"/>
</dbReference>
<evidence type="ECO:0000256" key="5">
    <source>
        <dbReference type="ARBA" id="ARBA00022842"/>
    </source>
</evidence>
<proteinExistence type="inferred from homology"/>
<dbReference type="GO" id="GO:0005737">
    <property type="term" value="C:cytoplasm"/>
    <property type="evidence" value="ECO:0007669"/>
    <property type="project" value="UniProtKB-SubCell"/>
</dbReference>
<dbReference type="GO" id="GO:0000287">
    <property type="term" value="F:magnesium ion binding"/>
    <property type="evidence" value="ECO:0007669"/>
    <property type="project" value="UniProtKB-UniRule"/>
</dbReference>
<dbReference type="Pfam" id="PF01648">
    <property type="entry name" value="ACPS"/>
    <property type="match status" value="1"/>
</dbReference>
<dbReference type="EC" id="2.7.8.7" evidence="8"/>
<dbReference type="KEGG" id="temp:RBB75_11195"/>